<dbReference type="AlphaFoldDB" id="A0A9P0BDU0"/>
<comment type="similarity">
    <text evidence="2">Belongs to the synaptobrevin family.</text>
</comment>
<dbReference type="GO" id="GO:0005765">
    <property type="term" value="C:lysosomal membrane"/>
    <property type="evidence" value="ECO:0007669"/>
    <property type="project" value="UniProtKB-SubCell"/>
</dbReference>
<keyword evidence="4 16" id="KW-0812">Transmembrane</keyword>
<dbReference type="Pfam" id="PF13774">
    <property type="entry name" value="Longin"/>
    <property type="match status" value="1"/>
</dbReference>
<evidence type="ECO:0000256" key="6">
    <source>
        <dbReference type="ARBA" id="ARBA00022989"/>
    </source>
</evidence>
<dbReference type="GO" id="GO:0005794">
    <property type="term" value="C:Golgi apparatus"/>
    <property type="evidence" value="ECO:0007669"/>
    <property type="project" value="UniProtKB-SubCell"/>
</dbReference>
<gene>
    <name evidence="19" type="ORF">MELIAE_LOCUS10802</name>
</gene>
<dbReference type="PRINTS" id="PR00219">
    <property type="entry name" value="SYNAPTOBREVN"/>
</dbReference>
<evidence type="ECO:0000256" key="8">
    <source>
        <dbReference type="ARBA" id="ARBA00037801"/>
    </source>
</evidence>
<dbReference type="EMBL" id="OV121138">
    <property type="protein sequence ID" value="CAH0561219.1"/>
    <property type="molecule type" value="Genomic_DNA"/>
</dbReference>
<dbReference type="PROSITE" id="PS50859">
    <property type="entry name" value="LONGIN"/>
    <property type="match status" value="1"/>
</dbReference>
<dbReference type="OrthoDB" id="248747at2759"/>
<dbReference type="SUPFAM" id="SSF58038">
    <property type="entry name" value="SNARE fusion complex"/>
    <property type="match status" value="1"/>
</dbReference>
<evidence type="ECO:0000256" key="13">
    <source>
        <dbReference type="ARBA" id="ARBA00039269"/>
    </source>
</evidence>
<accession>A0A9P0BDU0</accession>
<evidence type="ECO:0000256" key="15">
    <source>
        <dbReference type="PROSITE-ProRule" id="PRU00290"/>
    </source>
</evidence>
<feature type="domain" description="V-SNARE coiled-coil homology" evidence="18">
    <location>
        <begin position="125"/>
        <end position="185"/>
    </location>
</feature>
<dbReference type="GO" id="GO:0000149">
    <property type="term" value="F:SNARE binding"/>
    <property type="evidence" value="ECO:0007669"/>
    <property type="project" value="TreeGrafter"/>
</dbReference>
<keyword evidence="6 16" id="KW-1133">Transmembrane helix</keyword>
<evidence type="ECO:0000256" key="12">
    <source>
        <dbReference type="ARBA" id="ARBA00037875"/>
    </source>
</evidence>
<dbReference type="PROSITE" id="PS50892">
    <property type="entry name" value="V_SNARE"/>
    <property type="match status" value="1"/>
</dbReference>
<feature type="domain" description="Longin" evidence="17">
    <location>
        <begin position="7"/>
        <end position="110"/>
    </location>
</feature>
<dbReference type="SUPFAM" id="SSF64356">
    <property type="entry name" value="SNARE-like"/>
    <property type="match status" value="1"/>
</dbReference>
<dbReference type="FunFam" id="3.30.450.50:FF:000015">
    <property type="entry name" value="Synaptobrevin 2 isoform 1"/>
    <property type="match status" value="1"/>
</dbReference>
<evidence type="ECO:0000256" key="11">
    <source>
        <dbReference type="ARBA" id="ARBA00037863"/>
    </source>
</evidence>
<organism evidence="19 20">
    <name type="scientific">Brassicogethes aeneus</name>
    <name type="common">Rape pollen beetle</name>
    <name type="synonym">Meligethes aeneus</name>
    <dbReference type="NCBI Taxonomy" id="1431903"/>
    <lineage>
        <taxon>Eukaryota</taxon>
        <taxon>Metazoa</taxon>
        <taxon>Ecdysozoa</taxon>
        <taxon>Arthropoda</taxon>
        <taxon>Hexapoda</taxon>
        <taxon>Insecta</taxon>
        <taxon>Pterygota</taxon>
        <taxon>Neoptera</taxon>
        <taxon>Endopterygota</taxon>
        <taxon>Coleoptera</taxon>
        <taxon>Polyphaga</taxon>
        <taxon>Cucujiformia</taxon>
        <taxon>Nitidulidae</taxon>
        <taxon>Meligethinae</taxon>
        <taxon>Brassicogethes</taxon>
    </lineage>
</organism>
<dbReference type="GO" id="GO:0005484">
    <property type="term" value="F:SNAP receptor activity"/>
    <property type="evidence" value="ECO:0007669"/>
    <property type="project" value="TreeGrafter"/>
</dbReference>
<feature type="transmembrane region" description="Helical" evidence="16">
    <location>
        <begin position="189"/>
        <end position="214"/>
    </location>
</feature>
<evidence type="ECO:0000256" key="7">
    <source>
        <dbReference type="ARBA" id="ARBA00023136"/>
    </source>
</evidence>
<evidence type="ECO:0000256" key="9">
    <source>
        <dbReference type="ARBA" id="ARBA00037803"/>
    </source>
</evidence>
<dbReference type="GO" id="GO:0031201">
    <property type="term" value="C:SNARE complex"/>
    <property type="evidence" value="ECO:0007669"/>
    <property type="project" value="TreeGrafter"/>
</dbReference>
<dbReference type="GO" id="GO:0006906">
    <property type="term" value="P:vesicle fusion"/>
    <property type="evidence" value="ECO:0007669"/>
    <property type="project" value="TreeGrafter"/>
</dbReference>
<evidence type="ECO:0000256" key="14">
    <source>
        <dbReference type="ARBA" id="ARBA00042194"/>
    </source>
</evidence>
<dbReference type="GO" id="GO:0030670">
    <property type="term" value="C:phagocytic vesicle membrane"/>
    <property type="evidence" value="ECO:0007669"/>
    <property type="project" value="UniProtKB-SubCell"/>
</dbReference>
<dbReference type="Proteomes" id="UP001154078">
    <property type="component" value="Chromosome 7"/>
</dbReference>
<dbReference type="PANTHER" id="PTHR21136:SF179">
    <property type="entry name" value="VESICLE ASSOCIATED MEMBRANE PROTEIN 7-RELATED"/>
    <property type="match status" value="1"/>
</dbReference>
<dbReference type="FunFam" id="1.20.5.110:FF:000004">
    <property type="entry name" value="Vesicle-associated membrane protein 7"/>
    <property type="match status" value="1"/>
</dbReference>
<proteinExistence type="inferred from homology"/>
<evidence type="ECO:0000256" key="4">
    <source>
        <dbReference type="ARBA" id="ARBA00022692"/>
    </source>
</evidence>
<protein>
    <recommendedName>
        <fullName evidence="13">Vesicle-associated membrane protein 7</fullName>
    </recommendedName>
    <alternativeName>
        <fullName evidence="14">Synaptobrevin-like protein 1</fullName>
    </alternativeName>
</protein>
<dbReference type="SMART" id="SM01270">
    <property type="entry name" value="Longin"/>
    <property type="match status" value="1"/>
</dbReference>
<evidence type="ECO:0000313" key="20">
    <source>
        <dbReference type="Proteomes" id="UP001154078"/>
    </source>
</evidence>
<evidence type="ECO:0000256" key="10">
    <source>
        <dbReference type="ARBA" id="ARBA00037845"/>
    </source>
</evidence>
<keyword evidence="15" id="KW-0175">Coiled coil</keyword>
<sequence length="220" mass="25042">MPILYSVVCRGSTVLTKYASCAGNFSEVTEQIISKIPPQNEKLTYSHGNYLFHYVSENQIVYMCITDDEFERSRAFLFLNEIKRRFLSLYGPSALTAFAYAMNSEFSKILATEMKHYSESHDVDTISKVHSELDELKNIMVKNIDNVAMRGERLELLVNKAENLNSGSVTFRTTSRNLARSMFWKNVKLYVVIGLIITVIIYIIICFACGGLLWKGCVAK</sequence>
<dbReference type="PANTHER" id="PTHR21136">
    <property type="entry name" value="SNARE PROTEINS"/>
    <property type="match status" value="1"/>
</dbReference>
<dbReference type="GO" id="GO:0006887">
    <property type="term" value="P:exocytosis"/>
    <property type="evidence" value="ECO:0007669"/>
    <property type="project" value="TreeGrafter"/>
</dbReference>
<dbReference type="InterPro" id="IPR010908">
    <property type="entry name" value="Longin_dom"/>
</dbReference>
<evidence type="ECO:0000256" key="16">
    <source>
        <dbReference type="SAM" id="Phobius"/>
    </source>
</evidence>
<keyword evidence="7 16" id="KW-0472">Membrane</keyword>
<dbReference type="CDD" id="cd14824">
    <property type="entry name" value="Longin"/>
    <property type="match status" value="1"/>
</dbReference>
<dbReference type="CDD" id="cd15871">
    <property type="entry name" value="R-SNARE_VAMP7"/>
    <property type="match status" value="1"/>
</dbReference>
<name>A0A9P0BDU0_BRAAE</name>
<evidence type="ECO:0000256" key="5">
    <source>
        <dbReference type="ARBA" id="ARBA00022927"/>
    </source>
</evidence>
<reference evidence="19" key="1">
    <citation type="submission" date="2021-12" db="EMBL/GenBank/DDBJ databases">
        <authorList>
            <person name="King R."/>
        </authorList>
    </citation>
    <scope>NUCLEOTIDE SEQUENCE</scope>
</reference>
<dbReference type="GO" id="GO:0005789">
    <property type="term" value="C:endoplasmic reticulum membrane"/>
    <property type="evidence" value="ECO:0007669"/>
    <property type="project" value="UniProtKB-SubCell"/>
</dbReference>
<keyword evidence="3" id="KW-0813">Transport</keyword>
<dbReference type="InterPro" id="IPR051097">
    <property type="entry name" value="Synaptobrevin-like_transport"/>
</dbReference>
<evidence type="ECO:0000259" key="17">
    <source>
        <dbReference type="PROSITE" id="PS50859"/>
    </source>
</evidence>
<evidence type="ECO:0000256" key="3">
    <source>
        <dbReference type="ARBA" id="ARBA00022448"/>
    </source>
</evidence>
<evidence type="ECO:0000259" key="18">
    <source>
        <dbReference type="PROSITE" id="PS50892"/>
    </source>
</evidence>
<dbReference type="GO" id="GO:0030658">
    <property type="term" value="C:transport vesicle membrane"/>
    <property type="evidence" value="ECO:0007669"/>
    <property type="project" value="UniProtKB-SubCell"/>
</dbReference>
<dbReference type="InterPro" id="IPR042855">
    <property type="entry name" value="V_SNARE_CC"/>
</dbReference>
<comment type="subcellular location">
    <subcellularLocation>
        <location evidence="12">Cytoplasmic vesicle</location>
        <location evidence="12">Phagosome membrane</location>
        <topology evidence="12">Single-pass type IV membrane protein</topology>
    </subcellularLocation>
    <subcellularLocation>
        <location evidence="9">Cytoplasmic vesicle</location>
        <location evidence="9">Secretory vesicle membrane</location>
        <topology evidence="9">Single-pass type IV membrane protein</topology>
    </subcellularLocation>
    <subcellularLocation>
        <location evidence="1">Endoplasmic reticulum membrane</location>
        <topology evidence="1">Single-pass type IV membrane protein</topology>
    </subcellularLocation>
    <subcellularLocation>
        <location evidence="8">Golgi apparatus</location>
        <location evidence="8">trans-Golgi network membrane</location>
        <topology evidence="8">Single-pass type IV membrane protein</topology>
    </subcellularLocation>
    <subcellularLocation>
        <location evidence="10">Late endosome membrane</location>
        <topology evidence="10">Single-pass type IV membrane protein</topology>
    </subcellularLocation>
    <subcellularLocation>
        <location evidence="11">Lysosome membrane</location>
        <topology evidence="11">Single-pass type IV membrane protein</topology>
    </subcellularLocation>
</comment>
<evidence type="ECO:0000256" key="1">
    <source>
        <dbReference type="ARBA" id="ARBA00004163"/>
    </source>
</evidence>
<dbReference type="InterPro" id="IPR001388">
    <property type="entry name" value="Synaptobrevin-like"/>
</dbReference>
<evidence type="ECO:0000256" key="2">
    <source>
        <dbReference type="ARBA" id="ARBA00008025"/>
    </source>
</evidence>
<keyword evidence="5" id="KW-0653">Protein transport</keyword>
<keyword evidence="20" id="KW-1185">Reference proteome</keyword>
<dbReference type="InterPro" id="IPR011012">
    <property type="entry name" value="Longin-like_dom_sf"/>
</dbReference>
<dbReference type="Pfam" id="PF00957">
    <property type="entry name" value="Synaptobrevin"/>
    <property type="match status" value="1"/>
</dbReference>
<dbReference type="GO" id="GO:0015031">
    <property type="term" value="P:protein transport"/>
    <property type="evidence" value="ECO:0007669"/>
    <property type="project" value="UniProtKB-KW"/>
</dbReference>
<dbReference type="Gene3D" id="1.20.5.110">
    <property type="match status" value="1"/>
</dbReference>
<dbReference type="GO" id="GO:0031902">
    <property type="term" value="C:late endosome membrane"/>
    <property type="evidence" value="ECO:0007669"/>
    <property type="project" value="UniProtKB-SubCell"/>
</dbReference>
<dbReference type="Gene3D" id="3.30.450.50">
    <property type="entry name" value="Longin domain"/>
    <property type="match status" value="1"/>
</dbReference>
<evidence type="ECO:0000313" key="19">
    <source>
        <dbReference type="EMBL" id="CAH0561219.1"/>
    </source>
</evidence>